<dbReference type="OrthoDB" id="5915577at2759"/>
<dbReference type="Proteomes" id="UP000298663">
    <property type="component" value="Unassembled WGS sequence"/>
</dbReference>
<dbReference type="AlphaFoldDB" id="A0A4U5ND58"/>
<accession>A0A4U5ND58</accession>
<reference evidence="1 2" key="1">
    <citation type="journal article" date="2015" name="Genome Biol.">
        <title>Comparative genomics of Steinernema reveals deeply conserved gene regulatory networks.</title>
        <authorList>
            <person name="Dillman A.R."/>
            <person name="Macchietto M."/>
            <person name="Porter C.F."/>
            <person name="Rogers A."/>
            <person name="Williams B."/>
            <person name="Antoshechkin I."/>
            <person name="Lee M.M."/>
            <person name="Goodwin Z."/>
            <person name="Lu X."/>
            <person name="Lewis E.E."/>
            <person name="Goodrich-Blair H."/>
            <person name="Stock S.P."/>
            <person name="Adams B.J."/>
            <person name="Sternberg P.W."/>
            <person name="Mortazavi A."/>
        </authorList>
    </citation>
    <scope>NUCLEOTIDE SEQUENCE [LARGE SCALE GENOMIC DNA]</scope>
    <source>
        <strain evidence="1 2">ALL</strain>
    </source>
</reference>
<reference evidence="1 2" key="2">
    <citation type="journal article" date="2019" name="G3 (Bethesda)">
        <title>Hybrid Assembly of the Genome of the Entomopathogenic Nematode Steinernema carpocapsae Identifies the X-Chromosome.</title>
        <authorList>
            <person name="Serra L."/>
            <person name="Macchietto M."/>
            <person name="Macias-Munoz A."/>
            <person name="McGill C.J."/>
            <person name="Rodriguez I.M."/>
            <person name="Rodriguez B."/>
            <person name="Murad R."/>
            <person name="Mortazavi A."/>
        </authorList>
    </citation>
    <scope>NUCLEOTIDE SEQUENCE [LARGE SCALE GENOMIC DNA]</scope>
    <source>
        <strain evidence="1 2">ALL</strain>
    </source>
</reference>
<keyword evidence="2" id="KW-1185">Reference proteome</keyword>
<dbReference type="EMBL" id="AZBU02000004">
    <property type="protein sequence ID" value="TKR80768.1"/>
    <property type="molecule type" value="Genomic_DNA"/>
</dbReference>
<evidence type="ECO:0000313" key="2">
    <source>
        <dbReference type="Proteomes" id="UP000298663"/>
    </source>
</evidence>
<name>A0A4U5ND58_STECR</name>
<organism evidence="1 2">
    <name type="scientific">Steinernema carpocapsae</name>
    <name type="common">Entomopathogenic nematode</name>
    <dbReference type="NCBI Taxonomy" id="34508"/>
    <lineage>
        <taxon>Eukaryota</taxon>
        <taxon>Metazoa</taxon>
        <taxon>Ecdysozoa</taxon>
        <taxon>Nematoda</taxon>
        <taxon>Chromadorea</taxon>
        <taxon>Rhabditida</taxon>
        <taxon>Tylenchina</taxon>
        <taxon>Panagrolaimomorpha</taxon>
        <taxon>Strongyloidoidea</taxon>
        <taxon>Steinernematidae</taxon>
        <taxon>Steinernema</taxon>
    </lineage>
</organism>
<evidence type="ECO:0000313" key="1">
    <source>
        <dbReference type="EMBL" id="TKR80768.1"/>
    </source>
</evidence>
<gene>
    <name evidence="1" type="ORF">L596_014782</name>
</gene>
<comment type="caution">
    <text evidence="1">The sequence shown here is derived from an EMBL/GenBank/DDBJ whole genome shotgun (WGS) entry which is preliminary data.</text>
</comment>
<proteinExistence type="predicted"/>
<protein>
    <submittedName>
        <fullName evidence="1">Uncharacterized protein</fullName>
    </submittedName>
</protein>
<sequence length="104" mass="11360">MTTVILTPPQNGAFQEECIGSTTFTVKWVLETLQGNDAKFSKILEKTRVATVTWKPIGVGQGYVSFVNLVKIEFEDGGKSLEVVLRVPTNTISASVVNAMHNCE</sequence>